<feature type="compositionally biased region" description="Acidic residues" evidence="1">
    <location>
        <begin position="71"/>
        <end position="89"/>
    </location>
</feature>
<evidence type="ECO:0000256" key="1">
    <source>
        <dbReference type="SAM" id="MobiDB-lite"/>
    </source>
</evidence>
<evidence type="ECO:0000313" key="2">
    <source>
        <dbReference type="EMBL" id="MFM9649808.1"/>
    </source>
</evidence>
<name>A0ABW9IP30_STRGJ</name>
<feature type="region of interest" description="Disordered" evidence="1">
    <location>
        <begin position="47"/>
        <end position="157"/>
    </location>
</feature>
<reference evidence="2 3" key="1">
    <citation type="submission" date="2024-12" db="EMBL/GenBank/DDBJ databases">
        <title>Forecasting of Potato common scab and diversities of Pathogenic streptomyces spp. in china.</title>
        <authorList>
            <person name="Handique U."/>
            <person name="Wu J."/>
        </authorList>
    </citation>
    <scope>NUCLEOTIDE SEQUENCE [LARGE SCALE GENOMIC DNA]</scope>
    <source>
        <strain evidence="2 3">ZRIMU1585</strain>
    </source>
</reference>
<feature type="compositionally biased region" description="Low complexity" evidence="1">
    <location>
        <begin position="110"/>
        <end position="121"/>
    </location>
</feature>
<feature type="compositionally biased region" description="Low complexity" evidence="1">
    <location>
        <begin position="90"/>
        <end position="100"/>
    </location>
</feature>
<protein>
    <recommendedName>
        <fullName evidence="4">Zinc ribbon domain-containing protein</fullName>
    </recommendedName>
</protein>
<keyword evidence="3" id="KW-1185">Reference proteome</keyword>
<comment type="caution">
    <text evidence="2">The sequence shown here is derived from an EMBL/GenBank/DDBJ whole genome shotgun (WGS) entry which is preliminary data.</text>
</comment>
<accession>A0ABW9IP30</accession>
<dbReference type="EMBL" id="JBJVNE010000014">
    <property type="protein sequence ID" value="MFM9649808.1"/>
    <property type="molecule type" value="Genomic_DNA"/>
</dbReference>
<dbReference type="Proteomes" id="UP001631993">
    <property type="component" value="Unassembled WGS sequence"/>
</dbReference>
<gene>
    <name evidence="2" type="ORF">ACKI1S_27130</name>
</gene>
<dbReference type="RefSeq" id="WP_369279795.1">
    <property type="nucleotide sequence ID" value="NZ_JBJVMW010000010.1"/>
</dbReference>
<evidence type="ECO:0008006" key="4">
    <source>
        <dbReference type="Google" id="ProtNLM"/>
    </source>
</evidence>
<evidence type="ECO:0000313" key="3">
    <source>
        <dbReference type="Proteomes" id="UP001631993"/>
    </source>
</evidence>
<sequence length="157" mass="15791">MTALLWRRPDMALWVCTGCTTRYSVGAARCPQCGGSEHVEEGQESMPKITRHGGPTIAGAAVVGGAWSSEGEADVWPEPETEEGGEESSDGSSSSASDGKPSSEPEPSEKTSPSPARTTGSRSKKAATAKASSARSTGGGRAAGTSETGSADEGGDA</sequence>
<proteinExistence type="predicted"/>
<organism evidence="2 3">
    <name type="scientific">Streptomyces galilaeus</name>
    <dbReference type="NCBI Taxonomy" id="33899"/>
    <lineage>
        <taxon>Bacteria</taxon>
        <taxon>Bacillati</taxon>
        <taxon>Actinomycetota</taxon>
        <taxon>Actinomycetes</taxon>
        <taxon>Kitasatosporales</taxon>
        <taxon>Streptomycetaceae</taxon>
        <taxon>Streptomyces</taxon>
    </lineage>
</organism>